<dbReference type="OrthoDB" id="1919336at2759"/>
<name>A0A8J5QVL6_9ASCO</name>
<protein>
    <recommendedName>
        <fullName evidence="2">HMG box domain-containing protein</fullName>
    </recommendedName>
</protein>
<sequence length="246" mass="28395">MAIMLKQLTTSIGSIGISSFRSQSQFIFRTLATVSEPLSADIQTRIAALTQKLPDALKKQYAEEKPKKKRYLPSSLKTLKNTKESGKDVEPKWEKAVKLEHKVFAPLCPRKISKANFISKFSHTFNKGELSEEEAKYWSTNYERFLSLYEVFTPKPKKPLGPFLRFSTEKRGKGSSFAEMGEISKQLSKEWEQLSDDEKKSYAPSSIELAKFEEDLQEWKDRRLVEYTTFEKNVEEFELDPPLNSL</sequence>
<evidence type="ECO:0000313" key="4">
    <source>
        <dbReference type="Proteomes" id="UP000694255"/>
    </source>
</evidence>
<dbReference type="GO" id="GO:0005634">
    <property type="term" value="C:nucleus"/>
    <property type="evidence" value="ECO:0007669"/>
    <property type="project" value="UniProtKB-UniRule"/>
</dbReference>
<keyword evidence="1" id="KW-0539">Nucleus</keyword>
<keyword evidence="1" id="KW-0238">DNA-binding</keyword>
<dbReference type="Pfam" id="PF00505">
    <property type="entry name" value="HMG_box"/>
    <property type="match status" value="1"/>
</dbReference>
<dbReference type="Proteomes" id="UP000694255">
    <property type="component" value="Unassembled WGS sequence"/>
</dbReference>
<dbReference type="AlphaFoldDB" id="A0A8J5QVL6"/>
<evidence type="ECO:0000313" key="3">
    <source>
        <dbReference type="EMBL" id="KAG7665925.1"/>
    </source>
</evidence>
<comment type="caution">
    <text evidence="3">The sequence shown here is derived from an EMBL/GenBank/DDBJ whole genome shotgun (WGS) entry which is preliminary data.</text>
</comment>
<accession>A0A8J5QVL6</accession>
<dbReference type="GeneID" id="73467349"/>
<dbReference type="GO" id="GO:0003677">
    <property type="term" value="F:DNA binding"/>
    <property type="evidence" value="ECO:0007669"/>
    <property type="project" value="UniProtKB-UniRule"/>
</dbReference>
<dbReference type="SMART" id="SM00398">
    <property type="entry name" value="HMG"/>
    <property type="match status" value="1"/>
</dbReference>
<dbReference type="RefSeq" id="XP_049266157.1">
    <property type="nucleotide sequence ID" value="XM_049409574.1"/>
</dbReference>
<gene>
    <name evidence="3" type="ORF">J8A68_000548</name>
</gene>
<proteinExistence type="predicted"/>
<feature type="domain" description="HMG box" evidence="2">
    <location>
        <begin position="156"/>
        <end position="220"/>
    </location>
</feature>
<evidence type="ECO:0000256" key="1">
    <source>
        <dbReference type="PROSITE-ProRule" id="PRU00267"/>
    </source>
</evidence>
<feature type="DNA-binding region" description="HMG box" evidence="1">
    <location>
        <begin position="156"/>
        <end position="220"/>
    </location>
</feature>
<dbReference type="EMBL" id="JAGSYN010000045">
    <property type="protein sequence ID" value="KAG7665925.1"/>
    <property type="molecule type" value="Genomic_DNA"/>
</dbReference>
<organism evidence="3 4">
    <name type="scientific">[Candida] subhashii</name>
    <dbReference type="NCBI Taxonomy" id="561895"/>
    <lineage>
        <taxon>Eukaryota</taxon>
        <taxon>Fungi</taxon>
        <taxon>Dikarya</taxon>
        <taxon>Ascomycota</taxon>
        <taxon>Saccharomycotina</taxon>
        <taxon>Pichiomycetes</taxon>
        <taxon>Debaryomycetaceae</taxon>
        <taxon>Spathaspora</taxon>
    </lineage>
</organism>
<keyword evidence="4" id="KW-1185">Reference proteome</keyword>
<dbReference type="InterPro" id="IPR009071">
    <property type="entry name" value="HMG_box_dom"/>
</dbReference>
<evidence type="ECO:0000259" key="2">
    <source>
        <dbReference type="PROSITE" id="PS50118"/>
    </source>
</evidence>
<reference evidence="3 4" key="1">
    <citation type="journal article" date="2021" name="DNA Res.">
        <title>Genome analysis of Candida subhashii reveals its hybrid nature and dual mitochondrial genome conformations.</title>
        <authorList>
            <person name="Mixao V."/>
            <person name="Hegedusova E."/>
            <person name="Saus E."/>
            <person name="Pryszcz L.P."/>
            <person name="Cillingova A."/>
            <person name="Nosek J."/>
            <person name="Gabaldon T."/>
        </authorList>
    </citation>
    <scope>NUCLEOTIDE SEQUENCE [LARGE SCALE GENOMIC DNA]</scope>
    <source>
        <strain evidence="3 4">CBS 10753</strain>
    </source>
</reference>
<dbReference type="PROSITE" id="PS50118">
    <property type="entry name" value="HMG_BOX_2"/>
    <property type="match status" value="1"/>
</dbReference>